<name>A0A239DZG0_9BURK</name>
<keyword evidence="1" id="KW-1133">Transmembrane helix</keyword>
<organism evidence="3 4">
    <name type="scientific">Noviherbaspirillum humi</name>
    <dbReference type="NCBI Taxonomy" id="1688639"/>
    <lineage>
        <taxon>Bacteria</taxon>
        <taxon>Pseudomonadati</taxon>
        <taxon>Pseudomonadota</taxon>
        <taxon>Betaproteobacteria</taxon>
        <taxon>Burkholderiales</taxon>
        <taxon>Oxalobacteraceae</taxon>
        <taxon>Noviherbaspirillum</taxon>
    </lineage>
</organism>
<sequence>MKRLFATLKDSAGMAGRPLSDDKTNTLLLMLSCLLVLAPHASHQPGWIIGTCSFILLWRGWIVVRGNRLPPPWLVFPICLLAMAGVYLTYRTFLGRDAGVSMLVLLLTLKLLEMRARRDLFVVIFLCFFLLLTGFFYSQTLATALAVIAAVAAILTTQVSFQYAGLMPTLRERLRLGTSILLLAAPLTVVLFLLFPRIQGPLWGMPVDTPGGRTGMSDFMSPGNIANLALSEAVAFRVKFDGPPPPNAALYWRGPVLSAFDGRTWTPLPAASTRRAPSLQLQGKPVRYQLTLEPHGGHWLFALDMPDKPPLLVDSATRFGPEMEVQSLAPVTNRLRYDQSSYLRYSLQPHADPMSLEPWLELPQRVNPRTHALAQEIHGRWTSDAQRVNAVLRHFREQPFRYTLQPPTLGHHSVDEFLFDTRAGFCEHYSSAFVVLMRGMGIPARVVTGYQGGEINPADGYMTIRQSDAHAWAEVWLNGRGWVRVDPTAAVAPERVERNLSSILPRPVLGGLFMLEPGKGSMLERLRAMRQTLDAMSNAWNQWVLNYTPEKQKNFIESLGFADADWRTLTLLLLAAGSVALGIVVVPLLMTRPRLDPLEALYARFCRRLARQGFSRLPHEGPRAFAQRLAAESPYAPEKKAALARFLACYEAARYGPPSAVPGAASQLKSLLLECR</sequence>
<feature type="transmembrane region" description="Helical" evidence="1">
    <location>
        <begin position="71"/>
        <end position="88"/>
    </location>
</feature>
<keyword evidence="1" id="KW-0472">Membrane</keyword>
<evidence type="ECO:0000313" key="4">
    <source>
        <dbReference type="Proteomes" id="UP000198284"/>
    </source>
</evidence>
<dbReference type="Pfam" id="PF01841">
    <property type="entry name" value="Transglut_core"/>
    <property type="match status" value="1"/>
</dbReference>
<feature type="transmembrane region" description="Helical" evidence="1">
    <location>
        <begin position="47"/>
        <end position="64"/>
    </location>
</feature>
<gene>
    <name evidence="3" type="ORF">SAMN06265795_102432</name>
</gene>
<reference evidence="3 4" key="1">
    <citation type="submission" date="2017-06" db="EMBL/GenBank/DDBJ databases">
        <authorList>
            <person name="Kim H.J."/>
            <person name="Triplett B.A."/>
        </authorList>
    </citation>
    <scope>NUCLEOTIDE SEQUENCE [LARGE SCALE GENOMIC DNA]</scope>
    <source>
        <strain evidence="3 4">U15</strain>
    </source>
</reference>
<proteinExistence type="predicted"/>
<dbReference type="Pfam" id="PF13559">
    <property type="entry name" value="DUF4129"/>
    <property type="match status" value="1"/>
</dbReference>
<evidence type="ECO:0000256" key="1">
    <source>
        <dbReference type="SAM" id="Phobius"/>
    </source>
</evidence>
<dbReference type="EMBL" id="FZOT01000002">
    <property type="protein sequence ID" value="SNS37408.1"/>
    <property type="molecule type" value="Genomic_DNA"/>
</dbReference>
<dbReference type="SMART" id="SM00460">
    <property type="entry name" value="TGc"/>
    <property type="match status" value="1"/>
</dbReference>
<feature type="transmembrane region" description="Helical" evidence="1">
    <location>
        <begin position="119"/>
        <end position="138"/>
    </location>
</feature>
<feature type="transmembrane region" description="Helical" evidence="1">
    <location>
        <begin position="144"/>
        <end position="164"/>
    </location>
</feature>
<dbReference type="OrthoDB" id="9804872at2"/>
<feature type="transmembrane region" description="Helical" evidence="1">
    <location>
        <begin position="569"/>
        <end position="590"/>
    </location>
</feature>
<evidence type="ECO:0000313" key="3">
    <source>
        <dbReference type="EMBL" id="SNS37408.1"/>
    </source>
</evidence>
<dbReference type="InterPro" id="IPR002931">
    <property type="entry name" value="Transglutaminase-like"/>
</dbReference>
<accession>A0A239DZG0</accession>
<evidence type="ECO:0000259" key="2">
    <source>
        <dbReference type="SMART" id="SM00460"/>
    </source>
</evidence>
<dbReference type="RefSeq" id="WP_089398270.1">
    <property type="nucleotide sequence ID" value="NZ_FZOT01000002.1"/>
</dbReference>
<dbReference type="InterPro" id="IPR025403">
    <property type="entry name" value="TgpA-like_C"/>
</dbReference>
<dbReference type="Pfam" id="PF11992">
    <property type="entry name" value="TgpA_N"/>
    <property type="match status" value="1"/>
</dbReference>
<keyword evidence="1" id="KW-0812">Transmembrane</keyword>
<protein>
    <recommendedName>
        <fullName evidence="2">Transglutaminase-like domain-containing protein</fullName>
    </recommendedName>
</protein>
<dbReference type="SUPFAM" id="SSF54001">
    <property type="entry name" value="Cysteine proteinases"/>
    <property type="match status" value="1"/>
</dbReference>
<keyword evidence="4" id="KW-1185">Reference proteome</keyword>
<dbReference type="Gene3D" id="3.10.620.30">
    <property type="match status" value="1"/>
</dbReference>
<feature type="transmembrane region" description="Helical" evidence="1">
    <location>
        <begin position="176"/>
        <end position="195"/>
    </location>
</feature>
<dbReference type="PANTHER" id="PTHR42736">
    <property type="entry name" value="PROTEIN-GLUTAMINE GAMMA-GLUTAMYLTRANSFERASE"/>
    <property type="match status" value="1"/>
</dbReference>
<dbReference type="AlphaFoldDB" id="A0A239DZG0"/>
<dbReference type="PANTHER" id="PTHR42736:SF1">
    <property type="entry name" value="PROTEIN-GLUTAMINE GAMMA-GLUTAMYLTRANSFERASE"/>
    <property type="match status" value="1"/>
</dbReference>
<dbReference type="Proteomes" id="UP000198284">
    <property type="component" value="Unassembled WGS sequence"/>
</dbReference>
<feature type="domain" description="Transglutaminase-like" evidence="2">
    <location>
        <begin position="418"/>
        <end position="489"/>
    </location>
</feature>
<dbReference type="InterPro" id="IPR052901">
    <property type="entry name" value="Bact_TGase-like"/>
</dbReference>
<dbReference type="InterPro" id="IPR021878">
    <property type="entry name" value="TgpA_N"/>
</dbReference>
<dbReference type="InterPro" id="IPR038765">
    <property type="entry name" value="Papain-like_cys_pep_sf"/>
</dbReference>